<dbReference type="GO" id="GO:0006520">
    <property type="term" value="P:amino acid metabolic process"/>
    <property type="evidence" value="ECO:0007669"/>
    <property type="project" value="InterPro"/>
</dbReference>
<evidence type="ECO:0000313" key="14">
    <source>
        <dbReference type="Proteomes" id="UP000029661"/>
    </source>
</evidence>
<dbReference type="STRING" id="2162.BRM9_2118"/>
<accession>A0A089ZHS6</accession>
<dbReference type="EMBL" id="CP006933">
    <property type="protein sequence ID" value="AIS32920.1"/>
    <property type="molecule type" value="Genomic_DNA"/>
</dbReference>
<evidence type="ECO:0000313" key="15">
    <source>
        <dbReference type="Proteomes" id="UP000062768"/>
    </source>
</evidence>
<feature type="active site" evidence="5">
    <location>
        <position position="178"/>
    </location>
</feature>
<keyword evidence="4 5" id="KW-0648">Protein biosynthesis</keyword>
<proteinExistence type="inferred from homology"/>
<dbReference type="PANTHER" id="PTHR11707">
    <property type="entry name" value="L-ASPARAGINASE"/>
    <property type="match status" value="1"/>
</dbReference>
<comment type="catalytic activity">
    <reaction evidence="5 8">
        <text>L-glutamyl-tRNA(Gln) + L-glutamine + ATP + H2O = L-glutaminyl-tRNA(Gln) + L-glutamate + ADP + phosphate + H(+)</text>
        <dbReference type="Rhea" id="RHEA:17521"/>
        <dbReference type="Rhea" id="RHEA-COMP:9681"/>
        <dbReference type="Rhea" id="RHEA-COMP:9684"/>
        <dbReference type="ChEBI" id="CHEBI:15377"/>
        <dbReference type="ChEBI" id="CHEBI:15378"/>
        <dbReference type="ChEBI" id="CHEBI:29985"/>
        <dbReference type="ChEBI" id="CHEBI:30616"/>
        <dbReference type="ChEBI" id="CHEBI:43474"/>
        <dbReference type="ChEBI" id="CHEBI:58359"/>
        <dbReference type="ChEBI" id="CHEBI:78520"/>
        <dbReference type="ChEBI" id="CHEBI:78521"/>
        <dbReference type="ChEBI" id="CHEBI:456216"/>
    </reaction>
</comment>
<dbReference type="FunFam" id="3.40.50.1170:FF:000001">
    <property type="entry name" value="L-asparaginase 2"/>
    <property type="match status" value="1"/>
</dbReference>
<gene>
    <name evidence="5 12" type="primary">gatD</name>
    <name evidence="12" type="ORF">BRM9_2118</name>
    <name evidence="13" type="ORF">MB9_0212</name>
</gene>
<evidence type="ECO:0000256" key="3">
    <source>
        <dbReference type="ARBA" id="ARBA00022840"/>
    </source>
</evidence>
<dbReference type="InterPro" id="IPR027473">
    <property type="entry name" value="L-asparaginase_C"/>
</dbReference>
<keyword evidence="15" id="KW-1185">Reference proteome</keyword>
<dbReference type="NCBIfam" id="TIGR00519">
    <property type="entry name" value="asnASE_I"/>
    <property type="match status" value="1"/>
</dbReference>
<dbReference type="GO" id="GO:0016740">
    <property type="term" value="F:transferase activity"/>
    <property type="evidence" value="ECO:0007669"/>
    <property type="project" value="UniProtKB-KW"/>
</dbReference>
<dbReference type="PRINTS" id="PR00139">
    <property type="entry name" value="ASNGLNASE"/>
</dbReference>
<evidence type="ECO:0000256" key="4">
    <source>
        <dbReference type="ARBA" id="ARBA00022917"/>
    </source>
</evidence>
<feature type="active site" evidence="5 6">
    <location>
        <position position="101"/>
    </location>
</feature>
<protein>
    <recommendedName>
        <fullName evidence="5 8">Glutamyl-tRNA(Gln) amidotransferase subunit D</fullName>
        <shortName evidence="5">Glu-ADT subunit D</shortName>
        <ecNumber evidence="5 8">6.3.5.-</ecNumber>
    </recommendedName>
</protein>
<dbReference type="PROSITE" id="PS51732">
    <property type="entry name" value="ASN_GLN_ASE_3"/>
    <property type="match status" value="1"/>
</dbReference>
<dbReference type="AlphaFoldDB" id="A0A089ZHS6"/>
<dbReference type="OrthoDB" id="371959at2157"/>
<reference evidence="13" key="2">
    <citation type="submission" date="2014-09" db="EMBL/GenBank/DDBJ databases">
        <authorList>
            <person name="Bishop-Lilly K.A."/>
            <person name="Broomall S.M."/>
            <person name="Chain P.S."/>
            <person name="Chertkov O."/>
            <person name="Coyne S.R."/>
            <person name="Daligault H.E."/>
            <person name="Davenport K.W."/>
            <person name="Erkkila T."/>
            <person name="Frey K.G."/>
            <person name="Gibbons H.S."/>
            <person name="Gu W."/>
            <person name="Jaissle J."/>
            <person name="Johnson S.L."/>
            <person name="Koroleva G.I."/>
            <person name="Ladner J.T."/>
            <person name="Lo C.-C."/>
            <person name="Minogue T.D."/>
            <person name="Munk C."/>
            <person name="Palacios G.F."/>
            <person name="Redden C.L."/>
            <person name="Rosenzweig C.N."/>
            <person name="Scholz M.B."/>
            <person name="Teshima H."/>
            <person name="Xu Y."/>
        </authorList>
    </citation>
    <scope>NUCLEOTIDE SEQUENCE</scope>
    <source>
        <strain evidence="13">Mb9</strain>
    </source>
</reference>
<evidence type="ECO:0000256" key="8">
    <source>
        <dbReference type="RuleBase" id="RU004457"/>
    </source>
</evidence>
<dbReference type="KEGG" id="mfc:BRM9_2118"/>
<dbReference type="PROSITE" id="PS00917">
    <property type="entry name" value="ASN_GLN_ASE_2"/>
    <property type="match status" value="1"/>
</dbReference>
<keyword evidence="3 5" id="KW-0067">ATP-binding</keyword>
<reference evidence="12" key="1">
    <citation type="submission" date="2013-12" db="EMBL/GenBank/DDBJ databases">
        <title>The complete genome sequence of Methanobacterium sp. BRM9.</title>
        <authorList>
            <consortium name="Pastoral Greenhouse Gas Research Consortium"/>
            <person name="Kelly W.J."/>
            <person name="Leahy S.C."/>
            <person name="Perry R."/>
            <person name="Li D."/>
            <person name="Altermann E."/>
            <person name="Lambie S.C."/>
            <person name="Attwood G.T."/>
        </authorList>
    </citation>
    <scope>NUCLEOTIDE SEQUENCE [LARGE SCALE GENOMIC DNA]</scope>
    <source>
        <strain evidence="12">BRM9</strain>
    </source>
</reference>
<keyword evidence="1 5" id="KW-0436">Ligase</keyword>
<organism evidence="12 14">
    <name type="scientific">Methanobacterium formicicum</name>
    <dbReference type="NCBI Taxonomy" id="2162"/>
    <lineage>
        <taxon>Archaea</taxon>
        <taxon>Methanobacteriati</taxon>
        <taxon>Methanobacteriota</taxon>
        <taxon>Methanomada group</taxon>
        <taxon>Methanobacteria</taxon>
        <taxon>Methanobacteriales</taxon>
        <taxon>Methanobacteriaceae</taxon>
        <taxon>Methanobacterium</taxon>
    </lineage>
</organism>
<dbReference type="Gene3D" id="2.30.30.520">
    <property type="match status" value="1"/>
</dbReference>
<dbReference type="GO" id="GO:0004067">
    <property type="term" value="F:asparaginase activity"/>
    <property type="evidence" value="ECO:0007669"/>
    <property type="project" value="UniProtKB-UniRule"/>
</dbReference>
<dbReference type="GO" id="GO:0006450">
    <property type="term" value="P:regulation of translational fidelity"/>
    <property type="evidence" value="ECO:0007669"/>
    <property type="project" value="InterPro"/>
</dbReference>
<evidence type="ECO:0000259" key="11">
    <source>
        <dbReference type="Pfam" id="PF18195"/>
    </source>
</evidence>
<evidence type="ECO:0000256" key="6">
    <source>
        <dbReference type="PROSITE-ProRule" id="PRU10099"/>
    </source>
</evidence>
<name>A0A089ZHS6_METFO</name>
<evidence type="ECO:0000256" key="5">
    <source>
        <dbReference type="HAMAP-Rule" id="MF_00586"/>
    </source>
</evidence>
<feature type="active site" evidence="5 7">
    <location>
        <position position="177"/>
    </location>
</feature>
<dbReference type="GeneID" id="26738479"/>
<evidence type="ECO:0000259" key="9">
    <source>
        <dbReference type="Pfam" id="PF00710"/>
    </source>
</evidence>
<comment type="similarity">
    <text evidence="5 8">Belongs to the asparaginase 1 family. GatD subfamily.</text>
</comment>
<dbReference type="NCBIfam" id="NF003217">
    <property type="entry name" value="PRK04183.1"/>
    <property type="match status" value="1"/>
</dbReference>
<dbReference type="NCBIfam" id="TIGR02153">
    <property type="entry name" value="gatD_arch"/>
    <property type="match status" value="1"/>
</dbReference>
<dbReference type="InterPro" id="IPR027474">
    <property type="entry name" value="L-asparaginase_N"/>
</dbReference>
<feature type="domain" description="L-asparaginase N-terminal" evidence="9">
    <location>
        <begin position="93"/>
        <end position="284"/>
    </location>
</feature>
<dbReference type="InterPro" id="IPR020827">
    <property type="entry name" value="Asparaginase/glutaminase_AS1"/>
</dbReference>
<dbReference type="RefSeq" id="WP_048085715.1">
    <property type="nucleotide sequence ID" value="NZ_CP006933.1"/>
</dbReference>
<keyword evidence="12" id="KW-0808">Transferase</keyword>
<evidence type="ECO:0000259" key="10">
    <source>
        <dbReference type="Pfam" id="PF17763"/>
    </source>
</evidence>
<keyword evidence="2 5" id="KW-0547">Nucleotide-binding</keyword>
<dbReference type="InterPro" id="IPR011878">
    <property type="entry name" value="GatD"/>
</dbReference>
<dbReference type="EMBL" id="LN734822">
    <property type="protein sequence ID" value="CEL23867.1"/>
    <property type="molecule type" value="Genomic_DNA"/>
</dbReference>
<dbReference type="InterPro" id="IPR036152">
    <property type="entry name" value="Asp/glu_Ase-like_sf"/>
</dbReference>
<dbReference type="PATRIC" id="fig|2162.10.peg.223"/>
<dbReference type="InterPro" id="IPR037222">
    <property type="entry name" value="GatD_N_sf"/>
</dbReference>
<dbReference type="SUPFAM" id="SSF141300">
    <property type="entry name" value="GatD N-terminal domain-like"/>
    <property type="match status" value="1"/>
</dbReference>
<evidence type="ECO:0000256" key="1">
    <source>
        <dbReference type="ARBA" id="ARBA00022598"/>
    </source>
</evidence>
<evidence type="ECO:0000313" key="13">
    <source>
        <dbReference type="EMBL" id="CEL23867.1"/>
    </source>
</evidence>
<dbReference type="Pfam" id="PF00710">
    <property type="entry name" value="Asparaginase"/>
    <property type="match status" value="1"/>
</dbReference>
<comment type="subunit">
    <text evidence="5 8">Heterodimer of GatD and GatE.</text>
</comment>
<dbReference type="PIRSF" id="PIRSF500175">
    <property type="entry name" value="Glu_ADT_D"/>
    <property type="match status" value="1"/>
</dbReference>
<dbReference type="SMART" id="SM00870">
    <property type="entry name" value="Asparaginase"/>
    <property type="match status" value="1"/>
</dbReference>
<dbReference type="InterPro" id="IPR006034">
    <property type="entry name" value="Asparaginase/glutaminase-like"/>
</dbReference>
<dbReference type="InterPro" id="IPR040919">
    <property type="entry name" value="Asparaginase_C"/>
</dbReference>
<dbReference type="Proteomes" id="UP000062768">
    <property type="component" value="Chromosome I"/>
</dbReference>
<dbReference type="CDD" id="cd08962">
    <property type="entry name" value="GatD"/>
    <property type="match status" value="1"/>
</dbReference>
<dbReference type="GO" id="GO:0050567">
    <property type="term" value="F:glutaminyl-tRNA synthase (glutamine-hydrolyzing) activity"/>
    <property type="evidence" value="ECO:0007669"/>
    <property type="project" value="UniProtKB-UniRule"/>
</dbReference>
<dbReference type="PIRSF" id="PIRSF001220">
    <property type="entry name" value="L-ASNase_gatD"/>
    <property type="match status" value="1"/>
</dbReference>
<dbReference type="GO" id="GO:0006412">
    <property type="term" value="P:translation"/>
    <property type="evidence" value="ECO:0007669"/>
    <property type="project" value="UniProtKB-UniRule"/>
</dbReference>
<dbReference type="InterPro" id="IPR037152">
    <property type="entry name" value="L-asparaginase_N_sf"/>
</dbReference>
<dbReference type="GO" id="GO:0005524">
    <property type="term" value="F:ATP binding"/>
    <property type="evidence" value="ECO:0007669"/>
    <property type="project" value="UniProtKB-KW"/>
</dbReference>
<dbReference type="EC" id="6.3.5.-" evidence="5 8"/>
<dbReference type="InterPro" id="IPR006033">
    <property type="entry name" value="AsnA_fam"/>
</dbReference>
<feature type="domain" description="Asparaginase/glutaminase C-terminal" evidence="10">
    <location>
        <begin position="305"/>
        <end position="418"/>
    </location>
</feature>
<dbReference type="Gene3D" id="3.40.50.40">
    <property type="match status" value="1"/>
</dbReference>
<dbReference type="Pfam" id="PF18195">
    <property type="entry name" value="GatD_N"/>
    <property type="match status" value="1"/>
</dbReference>
<evidence type="ECO:0000256" key="2">
    <source>
        <dbReference type="ARBA" id="ARBA00022741"/>
    </source>
</evidence>
<dbReference type="PROSITE" id="PS00144">
    <property type="entry name" value="ASN_GLN_ASE_1"/>
    <property type="match status" value="1"/>
</dbReference>
<dbReference type="SUPFAM" id="SSF53774">
    <property type="entry name" value="Glutaminase/Asparaginase"/>
    <property type="match status" value="1"/>
</dbReference>
<sequence length="441" mass="48710">MSYRGRAKQFLESQNISIGDIICVKKDDVEYRGMLLDRAEDADELHVVLKMDSGYNVGIAIDQAEVELLERGEKPEINLPPLKIEKDPEKLDVSIISTGGTVASIIDYKTGAVHPAFTADDLLRATPELLDEANISGKAIMNILSENMKPEFWVQAARSVADEINQGADGVVVAHGTDTMHYTAAALSFILESPVPIVITGAQRSSDRPSSDAFLNLMSSVAVAKSDIAEVTVCMHATENDNEVHIHRGTRVRKMHTSRRDTFNSINSPPLAKVKDGKVKIIDKQFSYHQRGECQLEINDTLEEKVGFIKSYPGIAAELLDYHIDKGYKGILMEGTGLGHCPDNLIPSLQRADEENIPVVMTSQCLYGRTNLNVYSTGRKLLSSGVIPVGDMLPETAYVKLVWALGQTSQYQEVKQIMETNLKGEMDEKSSSKYFLRDYGE</sequence>
<dbReference type="SFLD" id="SFLDS00057">
    <property type="entry name" value="Glutaminase/Asparaginase"/>
    <property type="match status" value="1"/>
</dbReference>
<dbReference type="HAMAP" id="MF_00586">
    <property type="entry name" value="GatD"/>
    <property type="match status" value="1"/>
</dbReference>
<comment type="function">
    <text evidence="5 8">Allows the formation of correctly charged Gln-tRNA(Gln) through the transamidation of misacylated Glu-tRNA(Gln) in organisms which lack glutaminyl-tRNA synthetase. The reaction takes place in the presence of glutamine and ATP through an activated gamma-phospho-Glu-tRNA(Gln). The GatDE system is specific for glutamate and does not act on aspartate.</text>
</comment>
<dbReference type="PANTHER" id="PTHR11707:SF28">
    <property type="entry name" value="60 KDA LYSOPHOSPHOLIPASE"/>
    <property type="match status" value="1"/>
</dbReference>
<dbReference type="Pfam" id="PF17763">
    <property type="entry name" value="Asparaginase_C"/>
    <property type="match status" value="1"/>
</dbReference>
<feature type="active site" evidence="5">
    <location>
        <position position="254"/>
    </location>
</feature>
<dbReference type="Proteomes" id="UP000029661">
    <property type="component" value="Chromosome"/>
</dbReference>
<dbReference type="InterPro" id="IPR040918">
    <property type="entry name" value="GatD_N"/>
</dbReference>
<dbReference type="Gene3D" id="3.40.50.1170">
    <property type="entry name" value="L-asparaginase, N-terminal domain"/>
    <property type="match status" value="1"/>
</dbReference>
<dbReference type="InterPro" id="IPR027475">
    <property type="entry name" value="Asparaginase/glutaminase_AS2"/>
</dbReference>
<feature type="domain" description="GatD N-terminal" evidence="11">
    <location>
        <begin position="16"/>
        <end position="69"/>
    </location>
</feature>
<evidence type="ECO:0000313" key="12">
    <source>
        <dbReference type="EMBL" id="AIS32920.1"/>
    </source>
</evidence>
<evidence type="ECO:0000256" key="7">
    <source>
        <dbReference type="PROSITE-ProRule" id="PRU10100"/>
    </source>
</evidence>